<comment type="caution">
    <text evidence="2">The sequence shown here is derived from an EMBL/GenBank/DDBJ whole genome shotgun (WGS) entry which is preliminary data.</text>
</comment>
<feature type="region of interest" description="Disordered" evidence="1">
    <location>
        <begin position="340"/>
        <end position="383"/>
    </location>
</feature>
<dbReference type="AlphaFoldDB" id="A0A2G8SP83"/>
<reference evidence="2 3" key="1">
    <citation type="journal article" date="2015" name="Sci. Rep.">
        <title>Chromosome-level genome map provides insights into diverse defense mechanisms in the medicinal fungus Ganoderma sinense.</title>
        <authorList>
            <person name="Zhu Y."/>
            <person name="Xu J."/>
            <person name="Sun C."/>
            <person name="Zhou S."/>
            <person name="Xu H."/>
            <person name="Nelson D.R."/>
            <person name="Qian J."/>
            <person name="Song J."/>
            <person name="Luo H."/>
            <person name="Xiang L."/>
            <person name="Li Y."/>
            <person name="Xu Z."/>
            <person name="Ji A."/>
            <person name="Wang L."/>
            <person name="Lu S."/>
            <person name="Hayward A."/>
            <person name="Sun W."/>
            <person name="Li X."/>
            <person name="Schwartz D.C."/>
            <person name="Wang Y."/>
            <person name="Chen S."/>
        </authorList>
    </citation>
    <scope>NUCLEOTIDE SEQUENCE [LARGE SCALE GENOMIC DNA]</scope>
    <source>
        <strain evidence="2 3">ZZ0214-1</strain>
    </source>
</reference>
<gene>
    <name evidence="2" type="ORF">GSI_02303</name>
</gene>
<sequence>MFGFFSSRSCSQTAAALHAKILDRTNAADAPPPTPRVARHVVSPGLLNALLGLPEPKSAKHFADVKFVAPSAFYQPKPRPSLTGILSWQDQTEQCSPQSNTSATRKSIIKKILLVAGRRRAEIEDPNAAPVWPPIPELIANPPNRRPRPQAIGLPVPPIGLGLDIALPIASTVSSGHFIGRDGTEWPLPPTECMPRPSLSPIAPPRTLPALTPLGGDKWTTLIATLDTVEDKDAPFFASLHMKHSTRSCSTVATSLPRTPTDEVVLLPVRNAKVECAPRWGVIGDGRPRSKPEPASPPRPFLGASLRLPSPSFMEAEDIYDEDGEESVIGYWSESESEFGSEYSEFEDGDDDAWSINSVYDSDSEVGEGDSRSDFFLASDEST</sequence>
<dbReference type="Proteomes" id="UP000230002">
    <property type="component" value="Unassembled WGS sequence"/>
</dbReference>
<organism evidence="2 3">
    <name type="scientific">Ganoderma sinense ZZ0214-1</name>
    <dbReference type="NCBI Taxonomy" id="1077348"/>
    <lineage>
        <taxon>Eukaryota</taxon>
        <taxon>Fungi</taxon>
        <taxon>Dikarya</taxon>
        <taxon>Basidiomycota</taxon>
        <taxon>Agaricomycotina</taxon>
        <taxon>Agaricomycetes</taxon>
        <taxon>Polyporales</taxon>
        <taxon>Polyporaceae</taxon>
        <taxon>Ganoderma</taxon>
    </lineage>
</organism>
<protein>
    <submittedName>
        <fullName evidence="2">Uncharacterized protein</fullName>
    </submittedName>
</protein>
<evidence type="ECO:0000313" key="2">
    <source>
        <dbReference type="EMBL" id="PIL35575.1"/>
    </source>
</evidence>
<evidence type="ECO:0000256" key="1">
    <source>
        <dbReference type="SAM" id="MobiDB-lite"/>
    </source>
</evidence>
<feature type="region of interest" description="Disordered" evidence="1">
    <location>
        <begin position="283"/>
        <end position="303"/>
    </location>
</feature>
<dbReference type="EMBL" id="AYKW01000003">
    <property type="protein sequence ID" value="PIL35575.1"/>
    <property type="molecule type" value="Genomic_DNA"/>
</dbReference>
<keyword evidence="3" id="KW-1185">Reference proteome</keyword>
<accession>A0A2G8SP83</accession>
<proteinExistence type="predicted"/>
<feature type="compositionally biased region" description="Acidic residues" evidence="1">
    <location>
        <begin position="340"/>
        <end position="353"/>
    </location>
</feature>
<name>A0A2G8SP83_9APHY</name>
<evidence type="ECO:0000313" key="3">
    <source>
        <dbReference type="Proteomes" id="UP000230002"/>
    </source>
</evidence>
<dbReference type="OrthoDB" id="2757087at2759"/>